<protein>
    <submittedName>
        <fullName evidence="3">PKD domain-containing protein</fullName>
    </submittedName>
</protein>
<evidence type="ECO:0000259" key="2">
    <source>
        <dbReference type="PROSITE" id="PS50093"/>
    </source>
</evidence>
<proteinExistence type="predicted"/>
<dbReference type="SUPFAM" id="SSF89372">
    <property type="entry name" value="Fucose-specific lectin"/>
    <property type="match status" value="1"/>
</dbReference>
<name>A0A5B8M734_9MICO</name>
<feature type="region of interest" description="Disordered" evidence="1">
    <location>
        <begin position="52"/>
        <end position="108"/>
    </location>
</feature>
<dbReference type="InterPro" id="IPR007921">
    <property type="entry name" value="CHAP_dom"/>
</dbReference>
<dbReference type="Gene3D" id="2.120.10.70">
    <property type="entry name" value="Fucose-specific lectin"/>
    <property type="match status" value="1"/>
</dbReference>
<dbReference type="InterPro" id="IPR000601">
    <property type="entry name" value="PKD_dom"/>
</dbReference>
<dbReference type="InterPro" id="IPR022409">
    <property type="entry name" value="PKD/Chitinase_dom"/>
</dbReference>
<accession>A0A5B8M734</accession>
<organism evidence="3 4">
    <name type="scientific">Humibacter ginsenosidimutans</name>
    <dbReference type="NCBI Taxonomy" id="2599293"/>
    <lineage>
        <taxon>Bacteria</taxon>
        <taxon>Bacillati</taxon>
        <taxon>Actinomycetota</taxon>
        <taxon>Actinomycetes</taxon>
        <taxon>Micrococcales</taxon>
        <taxon>Microbacteriaceae</taxon>
        <taxon>Humibacter</taxon>
    </lineage>
</organism>
<gene>
    <name evidence="3" type="ORF">FPZ11_15500</name>
</gene>
<dbReference type="GO" id="GO:0005975">
    <property type="term" value="P:carbohydrate metabolic process"/>
    <property type="evidence" value="ECO:0007669"/>
    <property type="project" value="UniProtKB-ARBA"/>
</dbReference>
<dbReference type="AlphaFoldDB" id="A0A5B8M734"/>
<evidence type="ECO:0000256" key="1">
    <source>
        <dbReference type="SAM" id="MobiDB-lite"/>
    </source>
</evidence>
<keyword evidence="4" id="KW-1185">Reference proteome</keyword>
<dbReference type="CDD" id="cd00146">
    <property type="entry name" value="PKD"/>
    <property type="match status" value="1"/>
</dbReference>
<dbReference type="OrthoDB" id="9802683at2"/>
<feature type="region of interest" description="Disordered" evidence="1">
    <location>
        <begin position="249"/>
        <end position="281"/>
    </location>
</feature>
<dbReference type="Pfam" id="PF05257">
    <property type="entry name" value="CHAP"/>
    <property type="match status" value="1"/>
</dbReference>
<dbReference type="EMBL" id="CP042305">
    <property type="protein sequence ID" value="QDZ15989.1"/>
    <property type="molecule type" value="Genomic_DNA"/>
</dbReference>
<evidence type="ECO:0000313" key="3">
    <source>
        <dbReference type="EMBL" id="QDZ15989.1"/>
    </source>
</evidence>
<dbReference type="InterPro" id="IPR035986">
    <property type="entry name" value="PKD_dom_sf"/>
</dbReference>
<dbReference type="Pfam" id="PF18911">
    <property type="entry name" value="PKD_4"/>
    <property type="match status" value="1"/>
</dbReference>
<dbReference type="Gene3D" id="2.60.40.10">
    <property type="entry name" value="Immunoglobulins"/>
    <property type="match status" value="1"/>
</dbReference>
<evidence type="ECO:0000313" key="4">
    <source>
        <dbReference type="Proteomes" id="UP000320216"/>
    </source>
</evidence>
<sequence length="1081" mass="111548">MENPGDEQEHPARCCGRQRPARNQGQEARDAHADVRDAELTGELLLLDARSAAAQNRARRSAPRDLHDPRQHEPGADAPERPPLREHEHRVTAHHDQLDDARDDREHHGLADHDDEVAHAAHPIRARHAAGGPRTRAGEPTDLRSAPTLDRFMLIRAREWQPIDRCRTPVVAQRMVCPVQGPAVRAPLRGSGLAHGRDGTVARARRERFGLRAGEAPPPRSRRRWLSWMLPAAVAALLAVAQPAVASVPSADASPTASPGASPSASPGASPSTSSSAAQASSTSGSLGARIAKIALSQVGNGDNPVVTNFNGLNCNPYSTMVAGFSANSDGCGDDSTFNVRNSNENWCADFAKWVWQQAGVTQDMNTINAAASSFVQWALDDGQNPVADSGTPVVGDAVVFFHAGDITPARYADHVGIVVAVNADGTVDMVNGDFSSSTNVKVEHDVNLDLTTFAHNTWSSGEVWALVSPPTAAQHANPRASVSGPSTAVVGSEAEYRADGSERGGSMTGYYWTFGDGRATNSNGARVTHTFATPGMHTITVTATSSFGTVTTVTKNVNVVGASASVAAVPSTETWYSSYPVSYYRFVRSGSGSTVGLAADVWDGASWLQLQAAGTPASSGAIAALSYIDPEVDSATTPHAYYRAADGSLAESYLGASGWVSKDLPGAPAAGADIVAAYTASGPAVFFVDAHGRLSETSEASGTWSTRTLSNFDVQSSPLALAETADGPTLFAVARGGALVTASQAGRAWPVVPSRIRVSEHATLSALTTPDGAASVVVNGVVSPRSKGAPTLVQLTQRSRGAWGATALPGTARVGAIAASTYELPSAVSGPIGDFPNPPGTLVNGPTHRLGTVVAYLSAHGAPAVTYNDGTGWHTAALPGTATAITGIAAEPIAHQPLQVYVGTASGPAMDTTGDTAPPSGPWTTRALPSTPATFADRVLLYSAGSGDLPAAQAAASAAGLASSQVTTSYQVAWAATLSGDHFVIAVGQAALNALEYNTCGWTNPSAVDPGSTPFDYVTRALNVLPGADLFMNGASSTEANTQQRAIDMAYYAVHGALPSGQTALPAAVASARTCLGAAS</sequence>
<dbReference type="KEGG" id="huw:FPZ11_15500"/>
<dbReference type="Proteomes" id="UP000320216">
    <property type="component" value="Chromosome"/>
</dbReference>
<feature type="region of interest" description="Disordered" evidence="1">
    <location>
        <begin position="1"/>
        <end position="35"/>
    </location>
</feature>
<dbReference type="SMART" id="SM00089">
    <property type="entry name" value="PKD"/>
    <property type="match status" value="1"/>
</dbReference>
<dbReference type="SUPFAM" id="SSF49299">
    <property type="entry name" value="PKD domain"/>
    <property type="match status" value="1"/>
</dbReference>
<reference evidence="3 4" key="1">
    <citation type="submission" date="2019-07" db="EMBL/GenBank/DDBJ databases">
        <title>Full genome sequence of Humibacter sp. WJ7-1.</title>
        <authorList>
            <person name="Im W.-T."/>
        </authorList>
    </citation>
    <scope>NUCLEOTIDE SEQUENCE [LARGE SCALE GENOMIC DNA]</scope>
    <source>
        <strain evidence="3 4">WJ7-1</strain>
    </source>
</reference>
<feature type="compositionally biased region" description="Basic and acidic residues" evidence="1">
    <location>
        <begin position="62"/>
        <end position="108"/>
    </location>
</feature>
<feature type="domain" description="PKD" evidence="2">
    <location>
        <begin position="478"/>
        <end position="567"/>
    </location>
</feature>
<dbReference type="InterPro" id="IPR013783">
    <property type="entry name" value="Ig-like_fold"/>
</dbReference>
<dbReference type="PROSITE" id="PS50093">
    <property type="entry name" value="PKD"/>
    <property type="match status" value="1"/>
</dbReference>